<dbReference type="Proteomes" id="UP000054498">
    <property type="component" value="Unassembled WGS sequence"/>
</dbReference>
<evidence type="ECO:0000313" key="3">
    <source>
        <dbReference type="Proteomes" id="UP000054498"/>
    </source>
</evidence>
<dbReference type="GeneID" id="25739390"/>
<evidence type="ECO:0000256" key="1">
    <source>
        <dbReference type="SAM" id="MobiDB-lite"/>
    </source>
</evidence>
<keyword evidence="3" id="KW-1185">Reference proteome</keyword>
<dbReference type="EMBL" id="KK101283">
    <property type="protein sequence ID" value="KIZ01450.1"/>
    <property type="molecule type" value="Genomic_DNA"/>
</dbReference>
<proteinExistence type="predicted"/>
<feature type="non-terminal residue" evidence="2">
    <location>
        <position position="104"/>
    </location>
</feature>
<name>A0A0D2ME45_9CHLO</name>
<dbReference type="KEGG" id="mng:MNEG_6514"/>
<organism evidence="2 3">
    <name type="scientific">Monoraphidium neglectum</name>
    <dbReference type="NCBI Taxonomy" id="145388"/>
    <lineage>
        <taxon>Eukaryota</taxon>
        <taxon>Viridiplantae</taxon>
        <taxon>Chlorophyta</taxon>
        <taxon>core chlorophytes</taxon>
        <taxon>Chlorophyceae</taxon>
        <taxon>CS clade</taxon>
        <taxon>Sphaeropleales</taxon>
        <taxon>Selenastraceae</taxon>
        <taxon>Monoraphidium</taxon>
    </lineage>
</organism>
<gene>
    <name evidence="2" type="ORF">MNEG_6514</name>
</gene>
<feature type="region of interest" description="Disordered" evidence="1">
    <location>
        <begin position="23"/>
        <end position="52"/>
    </location>
</feature>
<reference evidence="2 3" key="1">
    <citation type="journal article" date="2013" name="BMC Genomics">
        <title>Reconstruction of the lipid metabolism for the microalga Monoraphidium neglectum from its genome sequence reveals characteristics suitable for biofuel production.</title>
        <authorList>
            <person name="Bogen C."/>
            <person name="Al-Dilaimi A."/>
            <person name="Albersmeier A."/>
            <person name="Wichmann J."/>
            <person name="Grundmann M."/>
            <person name="Rupp O."/>
            <person name="Lauersen K.J."/>
            <person name="Blifernez-Klassen O."/>
            <person name="Kalinowski J."/>
            <person name="Goesmann A."/>
            <person name="Mussgnug J.H."/>
            <person name="Kruse O."/>
        </authorList>
    </citation>
    <scope>NUCLEOTIDE SEQUENCE [LARGE SCALE GENOMIC DNA]</scope>
    <source>
        <strain evidence="2 3">SAG 48.87</strain>
    </source>
</reference>
<protein>
    <submittedName>
        <fullName evidence="2">Uncharacterized protein</fullName>
    </submittedName>
</protein>
<evidence type="ECO:0000313" key="2">
    <source>
        <dbReference type="EMBL" id="KIZ01450.1"/>
    </source>
</evidence>
<sequence length="104" mass="11281">MPTQGIADPYSTPFDFCTDATYDAERSSDPPLTPKELATLPPVPAGPAYKADPQTGRRVYRFTTQANCTCSPRSWDHYDPVTGAPNSSFVGCADSDPLYFPFGP</sequence>
<accession>A0A0D2ME45</accession>
<dbReference type="RefSeq" id="XP_013900469.1">
    <property type="nucleotide sequence ID" value="XM_014045015.1"/>
</dbReference>
<dbReference type="AlphaFoldDB" id="A0A0D2ME45"/>